<dbReference type="InterPro" id="IPR018678">
    <property type="entry name" value="DUF2160_TM"/>
</dbReference>
<accession>A0A931I255</accession>
<dbReference type="Proteomes" id="UP000631694">
    <property type="component" value="Unassembled WGS sequence"/>
</dbReference>
<comment type="caution">
    <text evidence="2">The sequence shown here is derived from an EMBL/GenBank/DDBJ whole genome shotgun (WGS) entry which is preliminary data.</text>
</comment>
<feature type="transmembrane region" description="Helical" evidence="1">
    <location>
        <begin position="12"/>
        <end position="32"/>
    </location>
</feature>
<keyword evidence="1" id="KW-0812">Transmembrane</keyword>
<evidence type="ECO:0000313" key="2">
    <source>
        <dbReference type="EMBL" id="MBH0237508.1"/>
    </source>
</evidence>
<evidence type="ECO:0000313" key="3">
    <source>
        <dbReference type="Proteomes" id="UP000631694"/>
    </source>
</evidence>
<proteinExistence type="predicted"/>
<feature type="transmembrane region" description="Helical" evidence="1">
    <location>
        <begin position="53"/>
        <end position="69"/>
    </location>
</feature>
<protein>
    <submittedName>
        <fullName evidence="2">DUF2160 domain-containing protein</fullName>
    </submittedName>
</protein>
<evidence type="ECO:0000256" key="1">
    <source>
        <dbReference type="SAM" id="Phobius"/>
    </source>
</evidence>
<dbReference type="EMBL" id="JADZLT010000045">
    <property type="protein sequence ID" value="MBH0237508.1"/>
    <property type="molecule type" value="Genomic_DNA"/>
</dbReference>
<dbReference type="RefSeq" id="WP_197310608.1">
    <property type="nucleotide sequence ID" value="NZ_JADZLT010000045.1"/>
</dbReference>
<keyword evidence="1" id="KW-1133">Transmembrane helix</keyword>
<gene>
    <name evidence="2" type="ORF">I5731_06705</name>
</gene>
<reference evidence="2" key="1">
    <citation type="submission" date="2020-12" db="EMBL/GenBank/DDBJ databases">
        <title>Methylobrevis albus sp. nov., isolated from fresh water lack sediment.</title>
        <authorList>
            <person name="Zou Q."/>
        </authorList>
    </citation>
    <scope>NUCLEOTIDE SEQUENCE</scope>
    <source>
        <strain evidence="2">L22</strain>
    </source>
</reference>
<dbReference type="Pfam" id="PF09928">
    <property type="entry name" value="DUF2160"/>
    <property type="match status" value="1"/>
</dbReference>
<dbReference type="AlphaFoldDB" id="A0A931I255"/>
<name>A0A931I255_9HYPH</name>
<sequence length="93" mass="10509">MTLSWMAWTWPTAIFFITIFALLIGMGVWEYAVPGGSPRVGILRFETTRGDRLFVSLLGSAFICLFWLGLVGPSLWWALALCLGYALCVFRWV</sequence>
<feature type="transmembrane region" description="Helical" evidence="1">
    <location>
        <begin position="75"/>
        <end position="92"/>
    </location>
</feature>
<keyword evidence="3" id="KW-1185">Reference proteome</keyword>
<keyword evidence="1" id="KW-0472">Membrane</keyword>
<organism evidence="2 3">
    <name type="scientific">Methylobrevis albus</name>
    <dbReference type="NCBI Taxonomy" id="2793297"/>
    <lineage>
        <taxon>Bacteria</taxon>
        <taxon>Pseudomonadati</taxon>
        <taxon>Pseudomonadota</taxon>
        <taxon>Alphaproteobacteria</taxon>
        <taxon>Hyphomicrobiales</taxon>
        <taxon>Pleomorphomonadaceae</taxon>
        <taxon>Methylobrevis</taxon>
    </lineage>
</organism>